<protein>
    <recommendedName>
        <fullName evidence="2">HNH nuclease domain-containing protein</fullName>
    </recommendedName>
</protein>
<accession>C3PH69</accession>
<dbReference type="GO" id="GO:0003676">
    <property type="term" value="F:nucleic acid binding"/>
    <property type="evidence" value="ECO:0007669"/>
    <property type="project" value="InterPro"/>
</dbReference>
<evidence type="ECO:0000313" key="3">
    <source>
        <dbReference type="EMBL" id="ACP33173.1"/>
    </source>
</evidence>
<feature type="compositionally biased region" description="Pro residues" evidence="1">
    <location>
        <begin position="421"/>
        <end position="435"/>
    </location>
</feature>
<gene>
    <name evidence="3" type="ordered locus">cauri_1580</name>
</gene>
<dbReference type="Proteomes" id="UP000002077">
    <property type="component" value="Chromosome"/>
</dbReference>
<dbReference type="InterPro" id="IPR002711">
    <property type="entry name" value="HNH"/>
</dbReference>
<dbReference type="STRING" id="548476.cauri_1580"/>
<sequence>MNLYPFVTLCRAANHLSYTSPTPLRRASECIRIGLSSSKPLPFTACSQGVFFSGCGAAWPVLGSVHMGDIETYIRLRNSGIALVEAATSAPERLRALGASRGDAVELASLHAIYFGDTRFTGKQRTARQAAQRQGHDLATLSLIETYTAKLKKQLDVWDLRVALASTPSERVPSVAAERLKELKPKRVPSPGVRLTYRKNGPHSLTVTDSALNISTMRSTLESINPTDLLDATRQVFFKEDVGSRPAVGTNVVITLDELDKIIRHDGDDIELELTNGGRMSGAEFLTYKFAETGYATLVHPTIGPVWLHRLSRFASLEQRIMASAEHPTCAIEDCNKPADYCQVHHIIPWQAGGETNPPNLTMLCAYHNGINDDDPTSPTGRGYVFRLKGPVDYIPPWGTPITAQPSYQEAANRLAKATPPAQPPDPPNGSPPPG</sequence>
<dbReference type="CDD" id="cd00085">
    <property type="entry name" value="HNHc"/>
    <property type="match status" value="1"/>
</dbReference>
<dbReference type="eggNOG" id="COG1403">
    <property type="taxonomic scope" value="Bacteria"/>
</dbReference>
<organism evidence="3 4">
    <name type="scientific">Corynebacterium aurimucosum (strain ATCC 700975 / DSM 44827 / CIP 107346 / CN-1)</name>
    <name type="common">Corynebacterium nigricans</name>
    <dbReference type="NCBI Taxonomy" id="548476"/>
    <lineage>
        <taxon>Bacteria</taxon>
        <taxon>Bacillati</taxon>
        <taxon>Actinomycetota</taxon>
        <taxon>Actinomycetes</taxon>
        <taxon>Mycobacteriales</taxon>
        <taxon>Corynebacteriaceae</taxon>
        <taxon>Corynebacterium</taxon>
    </lineage>
</organism>
<dbReference type="InterPro" id="IPR003615">
    <property type="entry name" value="HNH_nuc"/>
</dbReference>
<dbReference type="Gene3D" id="1.10.30.50">
    <property type="match status" value="1"/>
</dbReference>
<proteinExistence type="predicted"/>
<dbReference type="GO" id="GO:0008270">
    <property type="term" value="F:zinc ion binding"/>
    <property type="evidence" value="ECO:0007669"/>
    <property type="project" value="InterPro"/>
</dbReference>
<name>C3PH69_CORA7</name>
<dbReference type="EMBL" id="CP001601">
    <property type="protein sequence ID" value="ACP33173.1"/>
    <property type="molecule type" value="Genomic_DNA"/>
</dbReference>
<feature type="domain" description="HNH nuclease" evidence="2">
    <location>
        <begin position="317"/>
        <end position="370"/>
    </location>
</feature>
<evidence type="ECO:0000256" key="1">
    <source>
        <dbReference type="SAM" id="MobiDB-lite"/>
    </source>
</evidence>
<dbReference type="HOGENOM" id="CLU_051470_0_0_11"/>
<keyword evidence="4" id="KW-1185">Reference proteome</keyword>
<evidence type="ECO:0000259" key="2">
    <source>
        <dbReference type="SMART" id="SM00507"/>
    </source>
</evidence>
<feature type="region of interest" description="Disordered" evidence="1">
    <location>
        <begin position="400"/>
        <end position="435"/>
    </location>
</feature>
<dbReference type="SMART" id="SM00507">
    <property type="entry name" value="HNHc"/>
    <property type="match status" value="1"/>
</dbReference>
<dbReference type="Pfam" id="PF01844">
    <property type="entry name" value="HNH"/>
    <property type="match status" value="1"/>
</dbReference>
<dbReference type="KEGG" id="car:cauri_1580"/>
<dbReference type="AlphaFoldDB" id="C3PH69"/>
<dbReference type="GO" id="GO:0004519">
    <property type="term" value="F:endonuclease activity"/>
    <property type="evidence" value="ECO:0007669"/>
    <property type="project" value="InterPro"/>
</dbReference>
<evidence type="ECO:0000313" key="4">
    <source>
        <dbReference type="Proteomes" id="UP000002077"/>
    </source>
</evidence>
<reference evidence="3 4" key="1">
    <citation type="journal article" date="2010" name="BMC Genomics">
        <title>Complete genome sequence and lifestyle of black-pigmented Corynebacterium aurimucosum ATCC 700975 (formerly C. nigricans CN-1) isolated from a vaginal swab of a woman with spontaneous abortion.</title>
        <authorList>
            <person name="Trost E."/>
            <person name="Gotker S."/>
            <person name="Schneider J."/>
            <person name="Schneiker-Bekel S."/>
            <person name="Szczepanowski R."/>
            <person name="Tilker A."/>
            <person name="Viehoever P."/>
            <person name="Arnold W."/>
            <person name="Bekel T."/>
            <person name="Blom J."/>
            <person name="Gartemann K.H."/>
            <person name="Linke B."/>
            <person name="Goesmann A."/>
            <person name="Puhler A."/>
            <person name="Shukla S.K."/>
            <person name="Tauch A."/>
        </authorList>
    </citation>
    <scope>NUCLEOTIDE SEQUENCE [LARGE SCALE GENOMIC DNA]</scope>
    <source>
        <strain evidence="4">ATCC 700975 / DSM 44827 / CIP 107346 / CN-1</strain>
    </source>
</reference>